<feature type="domain" description="ABC transporter" evidence="5">
    <location>
        <begin position="24"/>
        <end position="249"/>
    </location>
</feature>
<dbReference type="Proteomes" id="UP000245916">
    <property type="component" value="Unassembled WGS sequence"/>
</dbReference>
<keyword evidence="3" id="KW-0547">Nucleotide-binding</keyword>
<dbReference type="GO" id="GO:0016020">
    <property type="term" value="C:membrane"/>
    <property type="evidence" value="ECO:0007669"/>
    <property type="project" value="InterPro"/>
</dbReference>
<keyword evidence="7" id="KW-1185">Reference proteome</keyword>
<evidence type="ECO:0000256" key="1">
    <source>
        <dbReference type="ARBA" id="ARBA00005417"/>
    </source>
</evidence>
<evidence type="ECO:0000256" key="4">
    <source>
        <dbReference type="ARBA" id="ARBA00022840"/>
    </source>
</evidence>
<comment type="caution">
    <text evidence="6">The sequence shown here is derived from an EMBL/GenBank/DDBJ whole genome shotgun (WGS) entry which is preliminary data.</text>
</comment>
<name>A0A2U2J503_9SPHN</name>
<dbReference type="GO" id="GO:0016887">
    <property type="term" value="F:ATP hydrolysis activity"/>
    <property type="evidence" value="ECO:0007669"/>
    <property type="project" value="InterPro"/>
</dbReference>
<dbReference type="Pfam" id="PF14524">
    <property type="entry name" value="Wzt_C"/>
    <property type="match status" value="1"/>
</dbReference>
<dbReference type="CDD" id="cd10147">
    <property type="entry name" value="Wzt_C-like"/>
    <property type="match status" value="1"/>
</dbReference>
<dbReference type="CDD" id="cd03220">
    <property type="entry name" value="ABC_KpsT_Wzt"/>
    <property type="match status" value="1"/>
</dbReference>
<dbReference type="PROSITE" id="PS50893">
    <property type="entry name" value="ABC_TRANSPORTER_2"/>
    <property type="match status" value="1"/>
</dbReference>
<evidence type="ECO:0000256" key="2">
    <source>
        <dbReference type="ARBA" id="ARBA00022448"/>
    </source>
</evidence>
<dbReference type="Gene3D" id="3.40.50.300">
    <property type="entry name" value="P-loop containing nucleotide triphosphate hydrolases"/>
    <property type="match status" value="1"/>
</dbReference>
<evidence type="ECO:0000313" key="6">
    <source>
        <dbReference type="EMBL" id="PWG03426.1"/>
    </source>
</evidence>
<dbReference type="Gene3D" id="2.70.50.60">
    <property type="entry name" value="abc- transporter (atp binding component) like domain"/>
    <property type="match status" value="1"/>
</dbReference>
<dbReference type="OrthoDB" id="9778870at2"/>
<dbReference type="SMART" id="SM00382">
    <property type="entry name" value="AAA"/>
    <property type="match status" value="1"/>
</dbReference>
<comment type="similarity">
    <text evidence="1">Belongs to the ABC transporter superfamily.</text>
</comment>
<keyword evidence="4 6" id="KW-0067">ATP-binding</keyword>
<reference evidence="6 7" key="1">
    <citation type="submission" date="2018-05" db="EMBL/GenBank/DDBJ databases">
        <title>Genome of Sphingosinicella humi QZX222.</title>
        <authorList>
            <person name="Qiao Z."/>
            <person name="Wang G."/>
        </authorList>
    </citation>
    <scope>NUCLEOTIDE SEQUENCE [LARGE SCALE GENOMIC DNA]</scope>
    <source>
        <strain evidence="6 7">QZX222</strain>
    </source>
</reference>
<dbReference type="InterPro" id="IPR027417">
    <property type="entry name" value="P-loop_NTPase"/>
</dbReference>
<sequence>MMRGSIIVQGLGKEFRRRVGDRPTTLKEAVLRGWGSSRVERFWGLRDINFTVHRGRCVGVVGKNGAGKSTLLRLIGGVGKPDEGQVTVGGRVGALLDLGTGLTDDLTGRENIFVAGVIAGMLRSEVEARFDSIVTFAELESFIDNPIRTYSTGMRMRLAFAVAVHVDPEILLVDEALAVGDLAFQRKCLARIAEIKASGCTIFLVSHEASQIRALCDEVLYLRQGRLIAHGPPDETLALYETSALSGYPSEPVEDTADRPIAEGRSLRMGVNRFGSYEAEITSVTFFDGHGRTTSTLFAGNPLIVELGIEPKRPVRGALASVAILLSDGTPVLDTNTQIGGLDLGELSDAATIRLVIDRVDLIGGEYLVTVGLYAAEWEYSYDYHAEAYPLRVIGSSSGKGLLNPPVKWAMESVRSAGDQPRQVSDRLG</sequence>
<gene>
    <name evidence="6" type="ORF">DF286_11510</name>
</gene>
<evidence type="ECO:0000256" key="3">
    <source>
        <dbReference type="ARBA" id="ARBA00022741"/>
    </source>
</evidence>
<proteinExistence type="inferred from homology"/>
<organism evidence="6 7">
    <name type="scientific">Allosphingosinicella humi</name>
    <dbReference type="NCBI Taxonomy" id="2068657"/>
    <lineage>
        <taxon>Bacteria</taxon>
        <taxon>Pseudomonadati</taxon>
        <taxon>Pseudomonadota</taxon>
        <taxon>Alphaproteobacteria</taxon>
        <taxon>Sphingomonadales</taxon>
        <taxon>Sphingomonadaceae</taxon>
        <taxon>Allosphingosinicella</taxon>
    </lineage>
</organism>
<dbReference type="PANTHER" id="PTHR46743:SF2">
    <property type="entry name" value="TEICHOIC ACIDS EXPORT ATP-BINDING PROTEIN TAGH"/>
    <property type="match status" value="1"/>
</dbReference>
<dbReference type="SUPFAM" id="SSF52540">
    <property type="entry name" value="P-loop containing nucleoside triphosphate hydrolases"/>
    <property type="match status" value="1"/>
</dbReference>
<dbReference type="InterPro" id="IPR003439">
    <property type="entry name" value="ABC_transporter-like_ATP-bd"/>
</dbReference>
<dbReference type="PANTHER" id="PTHR46743">
    <property type="entry name" value="TEICHOIC ACIDS EXPORT ATP-BINDING PROTEIN TAGH"/>
    <property type="match status" value="1"/>
</dbReference>
<dbReference type="AlphaFoldDB" id="A0A2U2J503"/>
<dbReference type="Pfam" id="PF00005">
    <property type="entry name" value="ABC_tran"/>
    <property type="match status" value="1"/>
</dbReference>
<dbReference type="InterPro" id="IPR003593">
    <property type="entry name" value="AAA+_ATPase"/>
</dbReference>
<dbReference type="EMBL" id="QFFF01000001">
    <property type="protein sequence ID" value="PWG03426.1"/>
    <property type="molecule type" value="Genomic_DNA"/>
</dbReference>
<dbReference type="InterPro" id="IPR015860">
    <property type="entry name" value="ABC_transpr_TagH-like"/>
</dbReference>
<dbReference type="GO" id="GO:0140359">
    <property type="term" value="F:ABC-type transporter activity"/>
    <property type="evidence" value="ECO:0007669"/>
    <property type="project" value="InterPro"/>
</dbReference>
<keyword evidence="2" id="KW-0813">Transport</keyword>
<evidence type="ECO:0000313" key="7">
    <source>
        <dbReference type="Proteomes" id="UP000245916"/>
    </source>
</evidence>
<evidence type="ECO:0000259" key="5">
    <source>
        <dbReference type="PROSITE" id="PS50893"/>
    </source>
</evidence>
<dbReference type="InterPro" id="IPR029439">
    <property type="entry name" value="Wzt_C"/>
</dbReference>
<protein>
    <submittedName>
        <fullName evidence="6">ABC transporter ATP-binding protein</fullName>
    </submittedName>
</protein>
<dbReference type="GO" id="GO:0005524">
    <property type="term" value="F:ATP binding"/>
    <property type="evidence" value="ECO:0007669"/>
    <property type="project" value="UniProtKB-KW"/>
</dbReference>
<accession>A0A2U2J503</accession>
<dbReference type="InterPro" id="IPR050683">
    <property type="entry name" value="Bact_Polysacc_Export_ATP-bd"/>
</dbReference>